<dbReference type="AlphaFoldDB" id="A0A9W6Z1Y8"/>
<dbReference type="InterPro" id="IPR026791">
    <property type="entry name" value="DOCK"/>
</dbReference>
<gene>
    <name evidence="1" type="ORF">Amon01_000632700</name>
</gene>
<dbReference type="OrthoDB" id="18896at2759"/>
<dbReference type="GO" id="GO:0031267">
    <property type="term" value="F:small GTPase binding"/>
    <property type="evidence" value="ECO:0007669"/>
    <property type="project" value="TreeGrafter"/>
</dbReference>
<dbReference type="GO" id="GO:0005737">
    <property type="term" value="C:cytoplasm"/>
    <property type="evidence" value="ECO:0007669"/>
    <property type="project" value="TreeGrafter"/>
</dbReference>
<evidence type="ECO:0000313" key="1">
    <source>
        <dbReference type="EMBL" id="GMG40598.1"/>
    </source>
</evidence>
<dbReference type="EMBL" id="BSXU01003949">
    <property type="protein sequence ID" value="GMG40598.1"/>
    <property type="molecule type" value="Genomic_DNA"/>
</dbReference>
<keyword evidence="2" id="KW-1185">Reference proteome</keyword>
<protein>
    <submittedName>
        <fullName evidence="1">Unnamed protein product</fullName>
    </submittedName>
</protein>
<dbReference type="GO" id="GO:0005085">
    <property type="term" value="F:guanyl-nucleotide exchange factor activity"/>
    <property type="evidence" value="ECO:0007669"/>
    <property type="project" value="InterPro"/>
</dbReference>
<dbReference type="GO" id="GO:0005886">
    <property type="term" value="C:plasma membrane"/>
    <property type="evidence" value="ECO:0007669"/>
    <property type="project" value="TreeGrafter"/>
</dbReference>
<dbReference type="PANTHER" id="PTHR45653">
    <property type="entry name" value="DEDICATOR OF CYTOKINESIS"/>
    <property type="match status" value="1"/>
</dbReference>
<comment type="caution">
    <text evidence="1">The sequence shown here is derived from an EMBL/GenBank/DDBJ whole genome shotgun (WGS) entry which is preliminary data.</text>
</comment>
<name>A0A9W6Z1Y8_AMBMO</name>
<sequence>MATWSPLPQLLCGRVLKPFTPLSNPQLAYSDEHIRKHFKNIYPGDLVYLFETESSYASAKWGRGYLVSHPNPSYFSSATVSLEKLPESQVSICILPLSHLKILRELDLSSNPNEDFKENVIMDYSYLPDIADDASITSSAIGPAHRKAQLPTLPVNDVALSSKGLTEEIELALKALAVNLFALFTKGNLGHFKKLFAVFVELDNLRTGFENQLLTNHEVQLANRECAYLLTKISKIAAAANLTIYENSSVKKSKDISGSECILARDENSGELFTSNTETSTASPINPAKLALSQVFCALAPNYPVINSNTPLIPPKNGMLDQKPPAHILVDFQAVEGSSNLLPIGYAGMTAYLYLRNSKKRLTESFALSITPDEQFSLESISAALFKNIPANEIDNGRIYLK</sequence>
<accession>A0A9W6Z1Y8</accession>
<organism evidence="1 2">
    <name type="scientific">Ambrosiozyma monospora</name>
    <name type="common">Yeast</name>
    <name type="synonym">Endomycopsis monosporus</name>
    <dbReference type="NCBI Taxonomy" id="43982"/>
    <lineage>
        <taxon>Eukaryota</taxon>
        <taxon>Fungi</taxon>
        <taxon>Dikarya</taxon>
        <taxon>Ascomycota</taxon>
        <taxon>Saccharomycotina</taxon>
        <taxon>Pichiomycetes</taxon>
        <taxon>Pichiales</taxon>
        <taxon>Pichiaceae</taxon>
        <taxon>Ambrosiozyma</taxon>
    </lineage>
</organism>
<evidence type="ECO:0000313" key="2">
    <source>
        <dbReference type="Proteomes" id="UP001165063"/>
    </source>
</evidence>
<dbReference type="Proteomes" id="UP001165063">
    <property type="component" value="Unassembled WGS sequence"/>
</dbReference>
<dbReference type="PANTHER" id="PTHR45653:SF10">
    <property type="entry name" value="MYOBLAST CITY, ISOFORM B"/>
    <property type="match status" value="1"/>
</dbReference>
<proteinExistence type="predicted"/>
<dbReference type="GO" id="GO:0007264">
    <property type="term" value="P:small GTPase-mediated signal transduction"/>
    <property type="evidence" value="ECO:0007669"/>
    <property type="project" value="InterPro"/>
</dbReference>
<reference evidence="1" key="1">
    <citation type="submission" date="2023-04" db="EMBL/GenBank/DDBJ databases">
        <title>Ambrosiozyma monospora NBRC 1965.</title>
        <authorList>
            <person name="Ichikawa N."/>
            <person name="Sato H."/>
            <person name="Tonouchi N."/>
        </authorList>
    </citation>
    <scope>NUCLEOTIDE SEQUENCE</scope>
    <source>
        <strain evidence="1">NBRC 1965</strain>
    </source>
</reference>